<accession>N1W0V9</accession>
<reference evidence="1" key="1">
    <citation type="submission" date="2013-03" db="EMBL/GenBank/DDBJ databases">
        <authorList>
            <person name="Harkins D.M."/>
            <person name="Durkin A.S."/>
            <person name="Brinkac L.M."/>
            <person name="Haft D.H."/>
            <person name="Selengut J.D."/>
            <person name="Sanka R."/>
            <person name="DePew J."/>
            <person name="Purushe J."/>
            <person name="Hartskeerl R.A."/>
            <person name="Ahmed A."/>
            <person name="van der Linden H."/>
            <person name="Goris M.G.A."/>
            <person name="Vinetz J.M."/>
            <person name="Sutton G.G."/>
            <person name="Nierman W.C."/>
            <person name="Fouts D.E."/>
        </authorList>
    </citation>
    <scope>NUCLEOTIDE SEQUENCE [LARGE SCALE GENOMIC DNA]</scope>
    <source>
        <strain evidence="1">LT 11-33</strain>
    </source>
</reference>
<dbReference type="AlphaFoldDB" id="N1W0V9"/>
<dbReference type="Proteomes" id="UP000012371">
    <property type="component" value="Unassembled WGS sequence"/>
</dbReference>
<keyword evidence="1" id="KW-0449">Lipoprotein</keyword>
<name>N1W0V9_9LEPT</name>
<keyword evidence="2" id="KW-1185">Reference proteome</keyword>
<gene>
    <name evidence="1" type="ORF">LEP1GSC203_2877</name>
</gene>
<organism evidence="1 2">
    <name type="scientific">Leptospira terpstrae serovar Hualin str. LT 11-33 = ATCC 700639</name>
    <dbReference type="NCBI Taxonomy" id="1257025"/>
    <lineage>
        <taxon>Bacteria</taxon>
        <taxon>Pseudomonadati</taxon>
        <taxon>Spirochaetota</taxon>
        <taxon>Spirochaetia</taxon>
        <taxon>Leptospirales</taxon>
        <taxon>Leptospiraceae</taxon>
        <taxon>Leptospira</taxon>
    </lineage>
</organism>
<comment type="caution">
    <text evidence="1">The sequence shown here is derived from an EMBL/GenBank/DDBJ whole genome shotgun (WGS) entry which is preliminary data.</text>
</comment>
<evidence type="ECO:0000313" key="1">
    <source>
        <dbReference type="EMBL" id="EMY62652.1"/>
    </source>
</evidence>
<evidence type="ECO:0000313" key="2">
    <source>
        <dbReference type="Proteomes" id="UP000012371"/>
    </source>
</evidence>
<protein>
    <submittedName>
        <fullName evidence="1">Lipoprotein</fullName>
    </submittedName>
</protein>
<sequence length="175" mass="20244">MKKLTFILLFLLVGCSTLEERAAKAKLSGKNDFVSFKILDIDRTSGYRIQTRGYYPNDNSIDVVNVELEIKNTSNFPLEVSLQPVIPLQGQELHKIIRVYWGGNFIETLKTTTDDRYETEAVNLKNETLEPGYSMFRIFAFIYPKDKLPNQLIFRVRKNGDPNFEEIPVMIEKTN</sequence>
<dbReference type="OrthoDB" id="332916at2"/>
<dbReference type="EMBL" id="AOGW02000006">
    <property type="protein sequence ID" value="EMY62652.1"/>
    <property type="molecule type" value="Genomic_DNA"/>
</dbReference>
<proteinExistence type="predicted"/>
<dbReference type="PROSITE" id="PS51257">
    <property type="entry name" value="PROKAR_LIPOPROTEIN"/>
    <property type="match status" value="1"/>
</dbReference>